<dbReference type="PANTHER" id="PTHR10660:SF2">
    <property type="entry name" value="LD45860P"/>
    <property type="match status" value="1"/>
</dbReference>
<accession>A0A165F7M2</accession>
<dbReference type="InterPro" id="IPR036252">
    <property type="entry name" value="Proteasome_activ_sf"/>
</dbReference>
<evidence type="ECO:0000313" key="6">
    <source>
        <dbReference type="EMBL" id="KZT08546.1"/>
    </source>
</evidence>
<protein>
    <submittedName>
        <fullName evidence="6">Proteasome activator pa28, REG alpha/beta subunit</fullName>
    </submittedName>
</protein>
<dbReference type="InterPro" id="IPR036997">
    <property type="entry name" value="PA28_C_sf"/>
</dbReference>
<keyword evidence="7" id="KW-1185">Reference proteome</keyword>
<dbReference type="GO" id="GO:0005737">
    <property type="term" value="C:cytoplasm"/>
    <property type="evidence" value="ECO:0007669"/>
    <property type="project" value="TreeGrafter"/>
</dbReference>
<sequence length="255" mass="29337">MDKDLERRLEEFRKAASAVADDVIFKIFPMKILELQELIDSTKSPSSPFHESHGVMSTDATVYPPPDPRSSEGPETKKRKLEADDFENVSSTSALTHPNDVYFARYPNLILANQHLVKVYDRLKKECEQLADLCDKVKLWVNLSMPKIEDGDNFGVQIQEEVLTEIHRSQESAYNLRDASRQAHLNRAKICSKVIKYPHVEDYTLAMKELDEKLLYVARQNLYDIRNIYAILMDILHKNIAKIRSPKGNNQSGLY</sequence>
<dbReference type="STRING" id="1314785.A0A165F7M2"/>
<evidence type="ECO:0000256" key="3">
    <source>
        <dbReference type="SAM" id="MobiDB-lite"/>
    </source>
</evidence>
<dbReference type="Pfam" id="PF02251">
    <property type="entry name" value="PA28_N"/>
    <property type="match status" value="1"/>
</dbReference>
<feature type="domain" description="Proteasome activator PA28 N-terminal" evidence="4">
    <location>
        <begin position="4"/>
        <end position="41"/>
    </location>
</feature>
<proteinExistence type="inferred from homology"/>
<dbReference type="Proteomes" id="UP000076871">
    <property type="component" value="Unassembled WGS sequence"/>
</dbReference>
<dbReference type="GO" id="GO:2000045">
    <property type="term" value="P:regulation of G1/S transition of mitotic cell cycle"/>
    <property type="evidence" value="ECO:0007669"/>
    <property type="project" value="TreeGrafter"/>
</dbReference>
<dbReference type="FunFam" id="1.20.120.180:FF:000002">
    <property type="entry name" value="Proteasome activator complex subunit 1"/>
    <property type="match status" value="1"/>
</dbReference>
<dbReference type="OrthoDB" id="6591885at2759"/>
<evidence type="ECO:0000259" key="5">
    <source>
        <dbReference type="Pfam" id="PF02252"/>
    </source>
</evidence>
<dbReference type="SUPFAM" id="SSF47216">
    <property type="entry name" value="Proteasome activator"/>
    <property type="match status" value="1"/>
</dbReference>
<dbReference type="AlphaFoldDB" id="A0A165F7M2"/>
<comment type="similarity">
    <text evidence="1">Belongs to the PA28 family.</text>
</comment>
<dbReference type="GO" id="GO:0061136">
    <property type="term" value="P:regulation of proteasomal protein catabolic process"/>
    <property type="evidence" value="ECO:0007669"/>
    <property type="project" value="TreeGrafter"/>
</dbReference>
<dbReference type="Gene3D" id="1.20.120.180">
    <property type="entry name" value="Proteasome activator pa28, C-terminal domain"/>
    <property type="match status" value="1"/>
</dbReference>
<keyword evidence="2 6" id="KW-0647">Proteasome</keyword>
<dbReference type="GeneID" id="63831321"/>
<name>A0A165F7M2_9APHY</name>
<gene>
    <name evidence="6" type="ORF">LAESUDRAFT_811169</name>
</gene>
<dbReference type="PANTHER" id="PTHR10660">
    <property type="entry name" value="PROTEASOME REGULATOR PA28"/>
    <property type="match status" value="1"/>
</dbReference>
<evidence type="ECO:0000313" key="7">
    <source>
        <dbReference type="Proteomes" id="UP000076871"/>
    </source>
</evidence>
<dbReference type="InterPro" id="IPR009077">
    <property type="entry name" value="Proteasome_activ_PA28"/>
</dbReference>
<dbReference type="RefSeq" id="XP_040766286.1">
    <property type="nucleotide sequence ID" value="XM_040914294.1"/>
</dbReference>
<dbReference type="GO" id="GO:0008537">
    <property type="term" value="C:proteasome activator complex"/>
    <property type="evidence" value="ECO:0007669"/>
    <property type="project" value="InterPro"/>
</dbReference>
<dbReference type="InParanoid" id="A0A165F7M2"/>
<dbReference type="InterPro" id="IPR003185">
    <property type="entry name" value="Proteasome_activ_PA28_N"/>
</dbReference>
<evidence type="ECO:0000259" key="4">
    <source>
        <dbReference type="Pfam" id="PF02251"/>
    </source>
</evidence>
<feature type="region of interest" description="Disordered" evidence="3">
    <location>
        <begin position="43"/>
        <end position="92"/>
    </location>
</feature>
<feature type="domain" description="Proteasome activator PA28 C-terminal" evidence="5">
    <location>
        <begin position="111"/>
        <end position="252"/>
    </location>
</feature>
<dbReference type="EMBL" id="KV427614">
    <property type="protein sequence ID" value="KZT08546.1"/>
    <property type="molecule type" value="Genomic_DNA"/>
</dbReference>
<evidence type="ECO:0000256" key="2">
    <source>
        <dbReference type="ARBA" id="ARBA00022942"/>
    </source>
</evidence>
<evidence type="ECO:0000256" key="1">
    <source>
        <dbReference type="ARBA" id="ARBA00005883"/>
    </source>
</evidence>
<dbReference type="InterPro" id="IPR003186">
    <property type="entry name" value="PA28_C"/>
</dbReference>
<organism evidence="6 7">
    <name type="scientific">Laetiporus sulphureus 93-53</name>
    <dbReference type="NCBI Taxonomy" id="1314785"/>
    <lineage>
        <taxon>Eukaryota</taxon>
        <taxon>Fungi</taxon>
        <taxon>Dikarya</taxon>
        <taxon>Basidiomycota</taxon>
        <taxon>Agaricomycotina</taxon>
        <taxon>Agaricomycetes</taxon>
        <taxon>Polyporales</taxon>
        <taxon>Laetiporus</taxon>
    </lineage>
</organism>
<dbReference type="Pfam" id="PF02252">
    <property type="entry name" value="PA28_C"/>
    <property type="match status" value="1"/>
</dbReference>
<reference evidence="6 7" key="1">
    <citation type="journal article" date="2016" name="Mol. Biol. Evol.">
        <title>Comparative Genomics of Early-Diverging Mushroom-Forming Fungi Provides Insights into the Origins of Lignocellulose Decay Capabilities.</title>
        <authorList>
            <person name="Nagy L.G."/>
            <person name="Riley R."/>
            <person name="Tritt A."/>
            <person name="Adam C."/>
            <person name="Daum C."/>
            <person name="Floudas D."/>
            <person name="Sun H."/>
            <person name="Yadav J.S."/>
            <person name="Pangilinan J."/>
            <person name="Larsson K.H."/>
            <person name="Matsuura K."/>
            <person name="Barry K."/>
            <person name="Labutti K."/>
            <person name="Kuo R."/>
            <person name="Ohm R.A."/>
            <person name="Bhattacharya S.S."/>
            <person name="Shirouzu T."/>
            <person name="Yoshinaga Y."/>
            <person name="Martin F.M."/>
            <person name="Grigoriev I.V."/>
            <person name="Hibbett D.S."/>
        </authorList>
    </citation>
    <scope>NUCLEOTIDE SEQUENCE [LARGE SCALE GENOMIC DNA]</scope>
    <source>
        <strain evidence="6 7">93-53</strain>
    </source>
</reference>
<dbReference type="GO" id="GO:0061133">
    <property type="term" value="F:endopeptidase activator activity"/>
    <property type="evidence" value="ECO:0007669"/>
    <property type="project" value="TreeGrafter"/>
</dbReference>
<dbReference type="GO" id="GO:0005654">
    <property type="term" value="C:nucleoplasm"/>
    <property type="evidence" value="ECO:0007669"/>
    <property type="project" value="TreeGrafter"/>
</dbReference>